<gene>
    <name evidence="1" type="ORF">C7I55_16020</name>
</gene>
<dbReference type="AlphaFoldDB" id="A0A2P7QLI2"/>
<protein>
    <recommendedName>
        <fullName evidence="3">DUF3060 domain-containing protein</fullName>
    </recommendedName>
</protein>
<accession>A0A2P7QLI2</accession>
<dbReference type="Proteomes" id="UP000241167">
    <property type="component" value="Unassembled WGS sequence"/>
</dbReference>
<evidence type="ECO:0000313" key="1">
    <source>
        <dbReference type="EMBL" id="PSJ38833.1"/>
    </source>
</evidence>
<name>A0A2P7QLI2_9SPHN</name>
<reference evidence="1 2" key="1">
    <citation type="submission" date="2018-03" db="EMBL/GenBank/DDBJ databases">
        <title>The draft genome of Sphingosinicella sp. GL-C-18.</title>
        <authorList>
            <person name="Liu L."/>
            <person name="Li L."/>
            <person name="Liang L."/>
            <person name="Zhang X."/>
            <person name="Wang T."/>
        </authorList>
    </citation>
    <scope>NUCLEOTIDE SEQUENCE [LARGE SCALE GENOMIC DNA]</scope>
    <source>
        <strain evidence="1 2">GL-C-18</strain>
    </source>
</reference>
<organism evidence="1 2">
    <name type="scientific">Allosphingosinicella deserti</name>
    <dbReference type="NCBI Taxonomy" id="2116704"/>
    <lineage>
        <taxon>Bacteria</taxon>
        <taxon>Pseudomonadati</taxon>
        <taxon>Pseudomonadota</taxon>
        <taxon>Alphaproteobacteria</taxon>
        <taxon>Sphingomonadales</taxon>
        <taxon>Sphingomonadaceae</taxon>
        <taxon>Allosphingosinicella</taxon>
    </lineage>
</organism>
<dbReference type="EMBL" id="PXYI01000005">
    <property type="protein sequence ID" value="PSJ38833.1"/>
    <property type="molecule type" value="Genomic_DNA"/>
</dbReference>
<evidence type="ECO:0008006" key="3">
    <source>
        <dbReference type="Google" id="ProtNLM"/>
    </source>
</evidence>
<comment type="caution">
    <text evidence="1">The sequence shown here is derived from an EMBL/GenBank/DDBJ whole genome shotgun (WGS) entry which is preliminary data.</text>
</comment>
<keyword evidence="2" id="KW-1185">Reference proteome</keyword>
<proteinExistence type="predicted"/>
<evidence type="ECO:0000313" key="2">
    <source>
        <dbReference type="Proteomes" id="UP000241167"/>
    </source>
</evidence>
<sequence>MPALAQADFSGAGATLGLECAGKSATIEGASNTVAITGALRKPACGRRGQSHHDGSRRRRPIRIEGADNEIRWRAPGEAKPRVTIAGAGNRLSRLR</sequence>